<sequence length="148" mass="18136">MRLWENREHFEIRGSLKSYLMTAVKNNSLEELKHKNVIRNYQDYAIAHNNSFDYDVDNYILYSELNQQLQKELDKFPKEMREVFEIHRFKNKKYHEIANELNVSVRTIENRISKVLEVLRKKMEGFYDFILYFFYINKMRAFSFATVL</sequence>
<dbReference type="NCBIfam" id="TIGR02937">
    <property type="entry name" value="sigma70-ECF"/>
    <property type="match status" value="1"/>
</dbReference>
<dbReference type="SUPFAM" id="SSF88659">
    <property type="entry name" value="Sigma3 and sigma4 domains of RNA polymerase sigma factors"/>
    <property type="match status" value="1"/>
</dbReference>
<dbReference type="Gene3D" id="1.10.10.10">
    <property type="entry name" value="Winged helix-like DNA-binding domain superfamily/Winged helix DNA-binding domain"/>
    <property type="match status" value="1"/>
</dbReference>
<evidence type="ECO:0000313" key="6">
    <source>
        <dbReference type="Proteomes" id="UP001204548"/>
    </source>
</evidence>
<dbReference type="EMBL" id="JANUTS010000001">
    <property type="protein sequence ID" value="MCS2791141.1"/>
    <property type="molecule type" value="Genomic_DNA"/>
</dbReference>
<dbReference type="InterPro" id="IPR013324">
    <property type="entry name" value="RNA_pol_sigma_r3/r4-like"/>
</dbReference>
<comment type="caution">
    <text evidence="5">The sequence shown here is derived from an EMBL/GenBank/DDBJ whole genome shotgun (WGS) entry which is preliminary data.</text>
</comment>
<evidence type="ECO:0000256" key="1">
    <source>
        <dbReference type="ARBA" id="ARBA00023015"/>
    </source>
</evidence>
<dbReference type="Pfam" id="PF08281">
    <property type="entry name" value="Sigma70_r4_2"/>
    <property type="match status" value="1"/>
</dbReference>
<evidence type="ECO:0000256" key="2">
    <source>
        <dbReference type="ARBA" id="ARBA00023082"/>
    </source>
</evidence>
<dbReference type="AlphaFoldDB" id="A0AAW5NR62"/>
<dbReference type="Proteomes" id="UP001204548">
    <property type="component" value="Unassembled WGS sequence"/>
</dbReference>
<proteinExistence type="predicted"/>
<dbReference type="RefSeq" id="WP_231945959.1">
    <property type="nucleotide sequence ID" value="NZ_JABFIA010000015.1"/>
</dbReference>
<evidence type="ECO:0000256" key="3">
    <source>
        <dbReference type="ARBA" id="ARBA00023163"/>
    </source>
</evidence>
<evidence type="ECO:0000259" key="4">
    <source>
        <dbReference type="Pfam" id="PF08281"/>
    </source>
</evidence>
<dbReference type="PANTHER" id="PTHR43133">
    <property type="entry name" value="RNA POLYMERASE ECF-TYPE SIGMA FACTO"/>
    <property type="match status" value="1"/>
</dbReference>
<keyword evidence="1" id="KW-0805">Transcription regulation</keyword>
<protein>
    <submittedName>
        <fullName evidence="5">Sigma-70 family RNA polymerase sigma factor</fullName>
    </submittedName>
</protein>
<keyword evidence="3" id="KW-0804">Transcription</keyword>
<keyword evidence="2" id="KW-0731">Sigma factor</keyword>
<evidence type="ECO:0000313" key="5">
    <source>
        <dbReference type="EMBL" id="MCS2791141.1"/>
    </source>
</evidence>
<feature type="domain" description="RNA polymerase sigma factor 70 region 4 type 2" evidence="4">
    <location>
        <begin position="67"/>
        <end position="116"/>
    </location>
</feature>
<name>A0AAW5NR62_9BACE</name>
<dbReference type="InterPro" id="IPR013249">
    <property type="entry name" value="RNA_pol_sigma70_r4_t2"/>
</dbReference>
<dbReference type="InterPro" id="IPR014284">
    <property type="entry name" value="RNA_pol_sigma-70_dom"/>
</dbReference>
<reference evidence="5" key="1">
    <citation type="submission" date="2022-08" db="EMBL/GenBank/DDBJ databases">
        <title>Genome Sequencing of Bacteroides fragilis Group Isolates with Nanopore Technology.</title>
        <authorList>
            <person name="Tisza M.J."/>
            <person name="Smith D."/>
            <person name="Dekker J.P."/>
        </authorList>
    </citation>
    <scope>NUCLEOTIDE SEQUENCE</scope>
    <source>
        <strain evidence="5">BFG-351</strain>
    </source>
</reference>
<dbReference type="GO" id="GO:0016987">
    <property type="term" value="F:sigma factor activity"/>
    <property type="evidence" value="ECO:0007669"/>
    <property type="project" value="UniProtKB-KW"/>
</dbReference>
<gene>
    <name evidence="5" type="ORF">NXW97_03810</name>
</gene>
<organism evidence="5 6">
    <name type="scientific">Bacteroides faecis</name>
    <dbReference type="NCBI Taxonomy" id="674529"/>
    <lineage>
        <taxon>Bacteria</taxon>
        <taxon>Pseudomonadati</taxon>
        <taxon>Bacteroidota</taxon>
        <taxon>Bacteroidia</taxon>
        <taxon>Bacteroidales</taxon>
        <taxon>Bacteroidaceae</taxon>
        <taxon>Bacteroides</taxon>
    </lineage>
</organism>
<dbReference type="InterPro" id="IPR039425">
    <property type="entry name" value="RNA_pol_sigma-70-like"/>
</dbReference>
<dbReference type="InterPro" id="IPR036388">
    <property type="entry name" value="WH-like_DNA-bd_sf"/>
</dbReference>
<accession>A0AAW5NR62</accession>
<dbReference type="GO" id="GO:0003677">
    <property type="term" value="F:DNA binding"/>
    <property type="evidence" value="ECO:0007669"/>
    <property type="project" value="InterPro"/>
</dbReference>
<dbReference type="GO" id="GO:0006352">
    <property type="term" value="P:DNA-templated transcription initiation"/>
    <property type="evidence" value="ECO:0007669"/>
    <property type="project" value="InterPro"/>
</dbReference>
<dbReference type="PANTHER" id="PTHR43133:SF46">
    <property type="entry name" value="RNA POLYMERASE SIGMA-70 FACTOR ECF SUBFAMILY"/>
    <property type="match status" value="1"/>
</dbReference>